<keyword evidence="3" id="KW-1185">Reference proteome</keyword>
<evidence type="ECO:0000256" key="1">
    <source>
        <dbReference type="SAM" id="SignalP"/>
    </source>
</evidence>
<evidence type="ECO:0000313" key="2">
    <source>
        <dbReference type="EMBL" id="KAL3881475.1"/>
    </source>
</evidence>
<proteinExistence type="predicted"/>
<protein>
    <submittedName>
        <fullName evidence="2">Uncharacterized protein</fullName>
    </submittedName>
</protein>
<feature type="signal peptide" evidence="1">
    <location>
        <begin position="1"/>
        <end position="19"/>
    </location>
</feature>
<feature type="chain" id="PRO_5044862870" evidence="1">
    <location>
        <begin position="20"/>
        <end position="88"/>
    </location>
</feature>
<sequence>MTGILVLISIFTFIGLCRGETCRDVQQCNHEVCKGSHIACHNQMCTCDPDTNSPHNGCITMQDCDRVGLCLIPGTTLTCIDNQCNCIS</sequence>
<gene>
    <name evidence="2" type="ORF">ACJMK2_027914</name>
</gene>
<comment type="caution">
    <text evidence="2">The sequence shown here is derived from an EMBL/GenBank/DDBJ whole genome shotgun (WGS) entry which is preliminary data.</text>
</comment>
<keyword evidence="1" id="KW-0732">Signal</keyword>
<organism evidence="2 3">
    <name type="scientific">Sinanodonta woodiana</name>
    <name type="common">Chinese pond mussel</name>
    <name type="synonym">Anodonta woodiana</name>
    <dbReference type="NCBI Taxonomy" id="1069815"/>
    <lineage>
        <taxon>Eukaryota</taxon>
        <taxon>Metazoa</taxon>
        <taxon>Spiralia</taxon>
        <taxon>Lophotrochozoa</taxon>
        <taxon>Mollusca</taxon>
        <taxon>Bivalvia</taxon>
        <taxon>Autobranchia</taxon>
        <taxon>Heteroconchia</taxon>
        <taxon>Palaeoheterodonta</taxon>
        <taxon>Unionida</taxon>
        <taxon>Unionoidea</taxon>
        <taxon>Unionidae</taxon>
        <taxon>Unioninae</taxon>
        <taxon>Sinanodonta</taxon>
    </lineage>
</organism>
<name>A0ABD3X6V3_SINWO</name>
<dbReference type="EMBL" id="JBJQND010000003">
    <property type="protein sequence ID" value="KAL3881475.1"/>
    <property type="molecule type" value="Genomic_DNA"/>
</dbReference>
<dbReference type="AlphaFoldDB" id="A0ABD3X6V3"/>
<reference evidence="2 3" key="1">
    <citation type="submission" date="2024-11" db="EMBL/GenBank/DDBJ databases">
        <title>Chromosome-level genome assembly of the freshwater bivalve Anodonta woodiana.</title>
        <authorList>
            <person name="Chen X."/>
        </authorList>
    </citation>
    <scope>NUCLEOTIDE SEQUENCE [LARGE SCALE GENOMIC DNA]</scope>
    <source>
        <strain evidence="2">MN2024</strain>
        <tissue evidence="2">Gills</tissue>
    </source>
</reference>
<accession>A0ABD3X6V3</accession>
<evidence type="ECO:0000313" key="3">
    <source>
        <dbReference type="Proteomes" id="UP001634394"/>
    </source>
</evidence>
<dbReference type="Proteomes" id="UP001634394">
    <property type="component" value="Unassembled WGS sequence"/>
</dbReference>